<reference evidence="1" key="1">
    <citation type="journal article" date="2021" name="PeerJ">
        <title>Extensive microbial diversity within the chicken gut microbiome revealed by metagenomics and culture.</title>
        <authorList>
            <person name="Gilroy R."/>
            <person name="Ravi A."/>
            <person name="Getino M."/>
            <person name="Pursley I."/>
            <person name="Horton D.L."/>
            <person name="Alikhan N.F."/>
            <person name="Baker D."/>
            <person name="Gharbi K."/>
            <person name="Hall N."/>
            <person name="Watson M."/>
            <person name="Adriaenssens E.M."/>
            <person name="Foster-Nyarko E."/>
            <person name="Jarju S."/>
            <person name="Secka A."/>
            <person name="Antonio M."/>
            <person name="Oren A."/>
            <person name="Chaudhuri R.R."/>
            <person name="La Ragione R."/>
            <person name="Hildebrand F."/>
            <person name="Pallen M.J."/>
        </authorList>
    </citation>
    <scope>NUCLEOTIDE SEQUENCE</scope>
    <source>
        <strain evidence="1">CHK171-505</strain>
    </source>
</reference>
<feature type="non-terminal residue" evidence="1">
    <location>
        <position position="456"/>
    </location>
</feature>
<dbReference type="AlphaFoldDB" id="A0A9D2HZ36"/>
<protein>
    <submittedName>
        <fullName evidence="1">Uncharacterized protein</fullName>
    </submittedName>
</protein>
<name>A0A9D2HZ36_9LACT</name>
<dbReference type="InterPro" id="IPR013320">
    <property type="entry name" value="ConA-like_dom_sf"/>
</dbReference>
<dbReference type="Proteomes" id="UP000886856">
    <property type="component" value="Unassembled WGS sequence"/>
</dbReference>
<sequence>MEVFANVTYNPLTEFPNQTLREWPTENENNVATTLPEPPAKANTVNMLDMFHYPELIYTGEGSVSQFPEQTKKLANNRSYVTATDSSVAVITRDARWQSGVMWSNQQNKIELSEPFHMVAYVYLGKRTQHDRNFSGLGGADGITFTMHNDKKKPEDIWAKDKFGKDKLASGSVNNTGMNAYGALGNGLGVYGSNFSANVSSDANNMVDFWRGVENGITLEFDTFFNDNNTTQHSDNDLTSTINKLPPVEYPENHVNTQHGHIAINILNDFKDNRANLNEGPDKTKNKHKIKLSLGWDGELSKDDKTNPHTWVNPPDWPKTNLADGQWHRLEVTWTPDLVTNTGNLNYKIYKQGHIGSRNISQSNDVIYDGTDVITYDVAIGSPDYPLKHVFGVEDLNNSVYWGFSGSTGGYLNNQAVQMLQLPVNYYTAELSKVDQDGNPVSGAEFQIEKKDDTTE</sequence>
<accession>A0A9D2HZ36</accession>
<dbReference type="SUPFAM" id="SSF49899">
    <property type="entry name" value="Concanavalin A-like lectins/glucanases"/>
    <property type="match status" value="1"/>
</dbReference>
<dbReference type="Gene3D" id="2.60.120.200">
    <property type="match status" value="1"/>
</dbReference>
<comment type="caution">
    <text evidence="1">The sequence shown here is derived from an EMBL/GenBank/DDBJ whole genome shotgun (WGS) entry which is preliminary data.</text>
</comment>
<evidence type="ECO:0000313" key="1">
    <source>
        <dbReference type="EMBL" id="HJA89215.1"/>
    </source>
</evidence>
<dbReference type="EMBL" id="DWYW01000005">
    <property type="protein sequence ID" value="HJA89215.1"/>
    <property type="molecule type" value="Genomic_DNA"/>
</dbReference>
<reference evidence="1" key="2">
    <citation type="submission" date="2021-04" db="EMBL/GenBank/DDBJ databases">
        <authorList>
            <person name="Gilroy R."/>
        </authorList>
    </citation>
    <scope>NUCLEOTIDE SEQUENCE</scope>
    <source>
        <strain evidence="1">CHK171-505</strain>
    </source>
</reference>
<proteinExistence type="predicted"/>
<evidence type="ECO:0000313" key="2">
    <source>
        <dbReference type="Proteomes" id="UP000886856"/>
    </source>
</evidence>
<organism evidence="1 2">
    <name type="scientific">Candidatus Jeotgalibaca merdavium</name>
    <dbReference type="NCBI Taxonomy" id="2838627"/>
    <lineage>
        <taxon>Bacteria</taxon>
        <taxon>Bacillati</taxon>
        <taxon>Bacillota</taxon>
        <taxon>Bacilli</taxon>
        <taxon>Lactobacillales</taxon>
        <taxon>Carnobacteriaceae</taxon>
        <taxon>Jeotgalibaca</taxon>
    </lineage>
</organism>
<gene>
    <name evidence="1" type="ORF">H9948_00300</name>
</gene>